<feature type="domain" description="4Fe-4S ferredoxin-type" evidence="4">
    <location>
        <begin position="263"/>
        <end position="292"/>
    </location>
</feature>
<dbReference type="SUPFAM" id="SSF51430">
    <property type="entry name" value="NAD(P)-linked oxidoreductase"/>
    <property type="match status" value="1"/>
</dbReference>
<dbReference type="EMBL" id="CP046996">
    <property type="protein sequence ID" value="QHA00340.1"/>
    <property type="molecule type" value="Genomic_DNA"/>
</dbReference>
<feature type="domain" description="4Fe-4S ferredoxin-type" evidence="4">
    <location>
        <begin position="296"/>
        <end position="319"/>
    </location>
</feature>
<dbReference type="Gene3D" id="3.20.20.100">
    <property type="entry name" value="NADP-dependent oxidoreductase domain"/>
    <property type="match status" value="1"/>
</dbReference>
<dbReference type="InterPro" id="IPR017896">
    <property type="entry name" value="4Fe4S_Fe-S-bd"/>
</dbReference>
<name>A0A857DGB5_9FIRM</name>
<dbReference type="InterPro" id="IPR036812">
    <property type="entry name" value="NAD(P)_OxRdtase_dom_sf"/>
</dbReference>
<accession>A0A857DGB5</accession>
<sequence length="319" mass="34789">MEDSHLLKVKLGLKGPTVSEICFGSLAISSLQGRVSEEQGREILQYAFSRGIDWVDTAELYENYSQLKPVLTRNPEMKVVSKSYAVTHQELDASLEKARKELGRDSIDIFLLHEQESHLTLKGHAAAWEGLLEAKARGQVGAIGISTHAVQGVRAGALQPGLDVIHPLINYQGLGIIDGSLGDMLEAIAFAAELGIGIYAMKVFGGGHLAAEPERAVNFIRSIPGIQAMALGMSSIPEVDYNLALLNEEPISDELRQAVLHRERKLYIADWCQGCGKCVGGCPQNALYLNDGQVCLQPERCVLCGYCGRYCPHFCLKII</sequence>
<organism evidence="5 6">
    <name type="scientific">Dehalobacter restrictus</name>
    <dbReference type="NCBI Taxonomy" id="55583"/>
    <lineage>
        <taxon>Bacteria</taxon>
        <taxon>Bacillati</taxon>
        <taxon>Bacillota</taxon>
        <taxon>Clostridia</taxon>
        <taxon>Eubacteriales</taxon>
        <taxon>Desulfitobacteriaceae</taxon>
        <taxon>Dehalobacter</taxon>
    </lineage>
</organism>
<dbReference type="Pfam" id="PF00248">
    <property type="entry name" value="Aldo_ket_red"/>
    <property type="match status" value="1"/>
</dbReference>
<dbReference type="InterPro" id="IPR023210">
    <property type="entry name" value="NADP_OxRdtase_dom"/>
</dbReference>
<dbReference type="GO" id="GO:0051536">
    <property type="term" value="F:iron-sulfur cluster binding"/>
    <property type="evidence" value="ECO:0007669"/>
    <property type="project" value="UniProtKB-KW"/>
</dbReference>
<dbReference type="Pfam" id="PF00037">
    <property type="entry name" value="Fer4"/>
    <property type="match status" value="1"/>
</dbReference>
<dbReference type="InterPro" id="IPR053135">
    <property type="entry name" value="AKR2_Oxidoreductase"/>
</dbReference>
<dbReference type="PANTHER" id="PTHR43312">
    <property type="entry name" value="D-THREO-ALDOSE 1-DEHYDROGENASE"/>
    <property type="match status" value="1"/>
</dbReference>
<dbReference type="SUPFAM" id="SSF54862">
    <property type="entry name" value="4Fe-4S ferredoxins"/>
    <property type="match status" value="1"/>
</dbReference>
<dbReference type="Proteomes" id="UP000430508">
    <property type="component" value="Chromosome"/>
</dbReference>
<dbReference type="GO" id="GO:0046872">
    <property type="term" value="F:metal ion binding"/>
    <property type="evidence" value="ECO:0007669"/>
    <property type="project" value="UniProtKB-KW"/>
</dbReference>
<evidence type="ECO:0000256" key="1">
    <source>
        <dbReference type="ARBA" id="ARBA00022723"/>
    </source>
</evidence>
<dbReference type="PROSITE" id="PS00198">
    <property type="entry name" value="4FE4S_FER_1"/>
    <property type="match status" value="1"/>
</dbReference>
<dbReference type="PANTHER" id="PTHR43312:SF1">
    <property type="entry name" value="NADP-DEPENDENT OXIDOREDUCTASE DOMAIN-CONTAINING PROTEIN"/>
    <property type="match status" value="1"/>
</dbReference>
<reference evidence="5 6" key="1">
    <citation type="submission" date="2019-12" db="EMBL/GenBank/DDBJ databases">
        <title>Sequence classification of anaerobic respiratory reductive dehalogenases: First we see many, then we see few.</title>
        <authorList>
            <person name="Molenda O."/>
            <person name="Puentes Jacome L.A."/>
            <person name="Cao X."/>
            <person name="Nesbo C.L."/>
            <person name="Tang S."/>
            <person name="Morson N."/>
            <person name="Patron J."/>
            <person name="Lomheim L."/>
            <person name="Wishart D.S."/>
            <person name="Edwards E.A."/>
        </authorList>
    </citation>
    <scope>NUCLEOTIDE SEQUENCE [LARGE SCALE GENOMIC DNA]</scope>
    <source>
        <strain evidence="5 6">12DCA</strain>
    </source>
</reference>
<keyword evidence="1" id="KW-0479">Metal-binding</keyword>
<dbReference type="AlphaFoldDB" id="A0A857DGB5"/>
<proteinExistence type="predicted"/>
<protein>
    <submittedName>
        <fullName evidence="5">Aldo/keto reductase</fullName>
    </submittedName>
</protein>
<dbReference type="Gene3D" id="3.30.70.20">
    <property type="match status" value="1"/>
</dbReference>
<dbReference type="InterPro" id="IPR017900">
    <property type="entry name" value="4Fe4S_Fe_S_CS"/>
</dbReference>
<evidence type="ECO:0000313" key="6">
    <source>
        <dbReference type="Proteomes" id="UP000430508"/>
    </source>
</evidence>
<evidence type="ECO:0000256" key="3">
    <source>
        <dbReference type="ARBA" id="ARBA00023014"/>
    </source>
</evidence>
<gene>
    <name evidence="5" type="ORF">GQ588_06680</name>
</gene>
<dbReference type="RefSeq" id="WP_019225791.1">
    <property type="nucleotide sequence ID" value="NZ_CP046996.1"/>
</dbReference>
<dbReference type="PROSITE" id="PS51379">
    <property type="entry name" value="4FE4S_FER_2"/>
    <property type="match status" value="2"/>
</dbReference>
<keyword evidence="3" id="KW-0411">Iron-sulfur</keyword>
<evidence type="ECO:0000313" key="5">
    <source>
        <dbReference type="EMBL" id="QHA00340.1"/>
    </source>
</evidence>
<evidence type="ECO:0000259" key="4">
    <source>
        <dbReference type="PROSITE" id="PS51379"/>
    </source>
</evidence>
<evidence type="ECO:0000256" key="2">
    <source>
        <dbReference type="ARBA" id="ARBA00023004"/>
    </source>
</evidence>
<keyword evidence="2" id="KW-0408">Iron</keyword>